<comment type="caution">
    <text evidence="1">The sequence shown here is derived from an EMBL/GenBank/DDBJ whole genome shotgun (WGS) entry which is preliminary data.</text>
</comment>
<evidence type="ECO:0000313" key="2">
    <source>
        <dbReference type="Proteomes" id="UP001257234"/>
    </source>
</evidence>
<dbReference type="RefSeq" id="WP_309561129.1">
    <property type="nucleotide sequence ID" value="NZ_JAVJIU010000002.1"/>
</dbReference>
<keyword evidence="2" id="KW-1185">Reference proteome</keyword>
<name>A0ABU1EPE1_9FLAO</name>
<sequence>MAFLLKQIWLIPVLILILFRDSIFKINQNGVDGRSDIGMGHRSESGATITDDQANELATRLEVSMNSMGTDEEAIWAVFKKFKNKADYDKTHNAFGYRQYDKNFGNVGTPFSPQYNLTDWLNYELSTEDIQRLATDFPFTKIA</sequence>
<proteinExistence type="predicted"/>
<reference evidence="2" key="1">
    <citation type="submission" date="2023-07" db="EMBL/GenBank/DDBJ databases">
        <title>Christiangramia sp. SM2212., a novel bacterium of the family Flavobacteriaceae isolated from the sea sediment.</title>
        <authorList>
            <person name="Wang J."/>
            <person name="Zhang X."/>
        </authorList>
    </citation>
    <scope>NUCLEOTIDE SEQUENCE [LARGE SCALE GENOMIC DNA]</scope>
    <source>
        <strain evidence="2">SM2212</strain>
    </source>
</reference>
<protein>
    <submittedName>
        <fullName evidence="1">Uncharacterized protein</fullName>
    </submittedName>
</protein>
<dbReference type="EMBL" id="JAVJIU010000002">
    <property type="protein sequence ID" value="MDR5590255.1"/>
    <property type="molecule type" value="Genomic_DNA"/>
</dbReference>
<organism evidence="1 2">
    <name type="scientific">Christiangramia sediminicola</name>
    <dbReference type="NCBI Taxonomy" id="3073267"/>
    <lineage>
        <taxon>Bacteria</taxon>
        <taxon>Pseudomonadati</taxon>
        <taxon>Bacteroidota</taxon>
        <taxon>Flavobacteriia</taxon>
        <taxon>Flavobacteriales</taxon>
        <taxon>Flavobacteriaceae</taxon>
        <taxon>Christiangramia</taxon>
    </lineage>
</organism>
<evidence type="ECO:0000313" key="1">
    <source>
        <dbReference type="EMBL" id="MDR5590255.1"/>
    </source>
</evidence>
<dbReference type="Proteomes" id="UP001257234">
    <property type="component" value="Unassembled WGS sequence"/>
</dbReference>
<accession>A0ABU1EPE1</accession>
<gene>
    <name evidence="1" type="ORF">RE431_06365</name>
</gene>